<sequence length="85" mass="9893">MVEVKKKKREDGSFSEPNEAMMRRFQRKAIVVFKSVKARGKQKLNRGARRKKAALTRKAREKYALGVKTGKIKVQPAYQSRKKEK</sequence>
<proteinExistence type="predicted"/>
<dbReference type="EMBL" id="MHKI01000003">
    <property type="protein sequence ID" value="OGY88265.1"/>
    <property type="molecule type" value="Genomic_DNA"/>
</dbReference>
<comment type="caution">
    <text evidence="2">The sequence shown here is derived from an EMBL/GenBank/DDBJ whole genome shotgun (WGS) entry which is preliminary data.</text>
</comment>
<dbReference type="Proteomes" id="UP000176420">
    <property type="component" value="Unassembled WGS sequence"/>
</dbReference>
<dbReference type="AlphaFoldDB" id="A0A1G2BGS9"/>
<protein>
    <submittedName>
        <fullName evidence="2">Uncharacterized protein</fullName>
    </submittedName>
</protein>
<feature type="region of interest" description="Disordered" evidence="1">
    <location>
        <begin position="1"/>
        <end position="20"/>
    </location>
</feature>
<organism evidence="2 3">
    <name type="scientific">Candidatus Kerfeldbacteria bacterium RIFOXYB2_FULL_38_14</name>
    <dbReference type="NCBI Taxonomy" id="1798547"/>
    <lineage>
        <taxon>Bacteria</taxon>
        <taxon>Candidatus Kerfeldiibacteriota</taxon>
    </lineage>
</organism>
<evidence type="ECO:0000256" key="1">
    <source>
        <dbReference type="SAM" id="MobiDB-lite"/>
    </source>
</evidence>
<name>A0A1G2BGS9_9BACT</name>
<reference evidence="2 3" key="1">
    <citation type="journal article" date="2016" name="Nat. Commun.">
        <title>Thousands of microbial genomes shed light on interconnected biogeochemical processes in an aquifer system.</title>
        <authorList>
            <person name="Anantharaman K."/>
            <person name="Brown C.T."/>
            <person name="Hug L.A."/>
            <person name="Sharon I."/>
            <person name="Castelle C.J."/>
            <person name="Probst A.J."/>
            <person name="Thomas B.C."/>
            <person name="Singh A."/>
            <person name="Wilkins M.J."/>
            <person name="Karaoz U."/>
            <person name="Brodie E.L."/>
            <person name="Williams K.H."/>
            <person name="Hubbard S.S."/>
            <person name="Banfield J.F."/>
        </authorList>
    </citation>
    <scope>NUCLEOTIDE SEQUENCE [LARGE SCALE GENOMIC DNA]</scope>
</reference>
<accession>A0A1G2BGS9</accession>
<evidence type="ECO:0000313" key="3">
    <source>
        <dbReference type="Proteomes" id="UP000176420"/>
    </source>
</evidence>
<evidence type="ECO:0000313" key="2">
    <source>
        <dbReference type="EMBL" id="OGY88265.1"/>
    </source>
</evidence>
<gene>
    <name evidence="2" type="ORF">A2319_03700</name>
</gene>